<dbReference type="EMBL" id="CP091512">
    <property type="protein sequence ID" value="UOO91442.1"/>
    <property type="molecule type" value="Genomic_DNA"/>
</dbReference>
<gene>
    <name evidence="1" type="ORF">LVJ81_07125</name>
</gene>
<accession>A0ABY4E7K8</accession>
<dbReference type="Proteomes" id="UP000832034">
    <property type="component" value="Chromosome"/>
</dbReference>
<dbReference type="RefSeq" id="WP_019958945.1">
    <property type="nucleotide sequence ID" value="NZ_CP091512.1"/>
</dbReference>
<reference evidence="1" key="1">
    <citation type="submission" date="2021-12" db="EMBL/GenBank/DDBJ databases">
        <authorList>
            <person name="Veyrier F.J."/>
        </authorList>
    </citation>
    <scope>NUCLEOTIDE SEQUENCE</scope>
    <source>
        <strain evidence="1">SAG 1488-6</strain>
    </source>
</reference>
<protein>
    <recommendedName>
        <fullName evidence="3">BioF2-like acetyltransferase domain-containing protein</fullName>
    </recommendedName>
</protein>
<reference evidence="1" key="2">
    <citation type="journal article" date="2022" name="Res Sq">
        <title>Evolution of multicellular longitudinally dividing oral cavity symbionts (Neisseriaceae).</title>
        <authorList>
            <person name="Nyongesa S."/>
            <person name="Weber P."/>
            <person name="Bernet E."/>
            <person name="Pullido F."/>
            <person name="Nieckarz M."/>
            <person name="Delaby M."/>
            <person name="Nieves C."/>
            <person name="Viehboeck T."/>
            <person name="Krause N."/>
            <person name="Rivera-Millot A."/>
            <person name="Nakamura A."/>
            <person name="Vischer N."/>
            <person name="VanNieuwenhze M."/>
            <person name="Brun Y."/>
            <person name="Cava F."/>
            <person name="Bulgheresi S."/>
            <person name="Veyrier F."/>
        </authorList>
    </citation>
    <scope>NUCLEOTIDE SEQUENCE</scope>
    <source>
        <strain evidence="1">SAG 1488-6</strain>
    </source>
</reference>
<evidence type="ECO:0000313" key="2">
    <source>
        <dbReference type="Proteomes" id="UP000832034"/>
    </source>
</evidence>
<name>A0ABY4E7K8_VITST</name>
<evidence type="ECO:0008006" key="3">
    <source>
        <dbReference type="Google" id="ProtNLM"/>
    </source>
</evidence>
<evidence type="ECO:0000313" key="1">
    <source>
        <dbReference type="EMBL" id="UOO91442.1"/>
    </source>
</evidence>
<sequence length="372" mass="42788">MQVIPSASLLGLHQHSEAFKSIMLKNDLNTLIRNTDQVEMAFLPYQKNVLPMTVCHSDAAQTWVVSPLSTYIDYAQEESLRNLSPLLARAIGAVLSGLKVFLRRQHFARAAMLNNWLVSTNLYPEFHADAINTCMNQAIRHYPHHALWWRSLNFCHHAPWLHYLQQQGCLLIPSRRIFLLSNVQHAQTQHQDWRNDRRLQRQTKLTLRQNHEFGAADYATIATLYAQLYLDKYSRLNPEYTATYLQQWHQAGLIYMQGWQDENQVLQGIAGSIHNTQQLTTPIFGFNTDLPHKQGLYRLNNLVASDHAIEHNLQLNLSAGAGRFKQNRGAVPHIEYSAVYAKHLPIAQQQALKMVQAISHYIGKPMLEKMDL</sequence>
<organism evidence="1 2">
    <name type="scientific">Vitreoscilla stercoraria</name>
    <dbReference type="NCBI Taxonomy" id="61"/>
    <lineage>
        <taxon>Bacteria</taxon>
        <taxon>Pseudomonadati</taxon>
        <taxon>Pseudomonadota</taxon>
        <taxon>Betaproteobacteria</taxon>
        <taxon>Neisseriales</taxon>
        <taxon>Neisseriaceae</taxon>
        <taxon>Vitreoscilla</taxon>
    </lineage>
</organism>
<proteinExistence type="predicted"/>
<keyword evidence="2" id="KW-1185">Reference proteome</keyword>